<reference evidence="4" key="1">
    <citation type="journal article" date="2015" name="PLoS Genet.">
        <title>Genome Sequence and Transcriptome Analyses of Chrysochromulina tobin: Metabolic Tools for Enhanced Algal Fitness in the Prominent Order Prymnesiales (Haptophyceae).</title>
        <authorList>
            <person name="Hovde B.T."/>
            <person name="Deodato C.R."/>
            <person name="Hunsperger H.M."/>
            <person name="Ryken S.A."/>
            <person name="Yost W."/>
            <person name="Jha R.K."/>
            <person name="Patterson J."/>
            <person name="Monnat R.J. Jr."/>
            <person name="Barlow S.B."/>
            <person name="Starkenburg S.R."/>
            <person name="Cattolico R.A."/>
        </authorList>
    </citation>
    <scope>NUCLEOTIDE SEQUENCE</scope>
    <source>
        <strain evidence="4">CCMP291</strain>
    </source>
</reference>
<dbReference type="EMBL" id="JWZX01001690">
    <property type="protein sequence ID" value="KOO32763.1"/>
    <property type="molecule type" value="Genomic_DNA"/>
</dbReference>
<organism evidence="3 4">
    <name type="scientific">Chrysochromulina tobinii</name>
    <dbReference type="NCBI Taxonomy" id="1460289"/>
    <lineage>
        <taxon>Eukaryota</taxon>
        <taxon>Haptista</taxon>
        <taxon>Haptophyta</taxon>
        <taxon>Prymnesiophyceae</taxon>
        <taxon>Prymnesiales</taxon>
        <taxon>Chrysochromulinaceae</taxon>
        <taxon>Chrysochromulina</taxon>
    </lineage>
</organism>
<evidence type="ECO:0000313" key="4">
    <source>
        <dbReference type="Proteomes" id="UP000037460"/>
    </source>
</evidence>
<comment type="caution">
    <text evidence="3">The sequence shown here is derived from an EMBL/GenBank/DDBJ whole genome shotgun (WGS) entry which is preliminary data.</text>
</comment>
<evidence type="ECO:0000313" key="3">
    <source>
        <dbReference type="EMBL" id="KOO32763.1"/>
    </source>
</evidence>
<feature type="region of interest" description="Disordered" evidence="2">
    <location>
        <begin position="274"/>
        <end position="306"/>
    </location>
</feature>
<proteinExistence type="predicted"/>
<protein>
    <submittedName>
        <fullName evidence="3">Uncharacterized protein</fullName>
    </submittedName>
</protein>
<accession>A0A0M0K2Z5</accession>
<name>A0A0M0K2Z5_9EUKA</name>
<feature type="compositionally biased region" description="Basic and acidic residues" evidence="2">
    <location>
        <begin position="274"/>
        <end position="285"/>
    </location>
</feature>
<dbReference type="Proteomes" id="UP000037460">
    <property type="component" value="Unassembled WGS sequence"/>
</dbReference>
<feature type="coiled-coil region" evidence="1">
    <location>
        <begin position="38"/>
        <end position="90"/>
    </location>
</feature>
<keyword evidence="1" id="KW-0175">Coiled coil</keyword>
<gene>
    <name evidence="3" type="ORF">Ctob_012553</name>
</gene>
<evidence type="ECO:0000256" key="2">
    <source>
        <dbReference type="SAM" id="MobiDB-lite"/>
    </source>
</evidence>
<dbReference type="AlphaFoldDB" id="A0A0M0K2Z5"/>
<keyword evidence="4" id="KW-1185">Reference proteome</keyword>
<sequence length="306" mass="34163">MEQQHHFEMHSMRRALTAELHQQRSKAAVTEAELRNEVEKGIVAVVSLEQKLRDLQNEIECSTAVGYTNLARLEREAKLAEASARRGTSRVLDAQRAAQLSRAVHGSSDEMRNLRHALTISEMARDQLAEQCAKHEVAHAALTARFEDANARHVQDTTRLHHKFDLLRANMSGGGNVGGAGTFNRLLRTPEKRSGRINRELHERDTSFTDSAIIGAELDQGRFERRPERFETSTRSSTRRSSLVLAIDAKAADSRAAAELRIHGDALLEAARRDTAAMAAARRDAAEDDEEGEKRDNDAEPEDDSW</sequence>
<evidence type="ECO:0000256" key="1">
    <source>
        <dbReference type="SAM" id="Coils"/>
    </source>
</evidence>